<comment type="caution">
    <text evidence="2">The sequence shown here is derived from an EMBL/GenBank/DDBJ whole genome shotgun (WGS) entry which is preliminary data.</text>
</comment>
<proteinExistence type="predicted"/>
<protein>
    <submittedName>
        <fullName evidence="2">Uncharacterized protein</fullName>
    </submittedName>
</protein>
<keyword evidence="3" id="KW-1185">Reference proteome</keyword>
<dbReference type="Proteomes" id="UP000295783">
    <property type="component" value="Unassembled WGS sequence"/>
</dbReference>
<dbReference type="EMBL" id="SNYW01000013">
    <property type="protein sequence ID" value="TDQ78522.1"/>
    <property type="molecule type" value="Genomic_DNA"/>
</dbReference>
<evidence type="ECO:0000313" key="2">
    <source>
        <dbReference type="EMBL" id="TDQ78522.1"/>
    </source>
</evidence>
<feature type="region of interest" description="Disordered" evidence="1">
    <location>
        <begin position="1"/>
        <end position="48"/>
    </location>
</feature>
<evidence type="ECO:0000313" key="3">
    <source>
        <dbReference type="Proteomes" id="UP000295783"/>
    </source>
</evidence>
<organism evidence="2 3">
    <name type="scientific">Dongia mobilis</name>
    <dbReference type="NCBI Taxonomy" id="578943"/>
    <lineage>
        <taxon>Bacteria</taxon>
        <taxon>Pseudomonadati</taxon>
        <taxon>Pseudomonadota</taxon>
        <taxon>Alphaproteobacteria</taxon>
        <taxon>Rhodospirillales</taxon>
        <taxon>Dongiaceae</taxon>
        <taxon>Dongia</taxon>
    </lineage>
</organism>
<reference evidence="2 3" key="1">
    <citation type="submission" date="2019-03" db="EMBL/GenBank/DDBJ databases">
        <title>Genomic Encyclopedia of Type Strains, Phase III (KMG-III): the genomes of soil and plant-associated and newly described type strains.</title>
        <authorList>
            <person name="Whitman W."/>
        </authorList>
    </citation>
    <scope>NUCLEOTIDE SEQUENCE [LARGE SCALE GENOMIC DNA]</scope>
    <source>
        <strain evidence="2 3">CGMCC 1.7660</strain>
    </source>
</reference>
<dbReference type="AlphaFoldDB" id="A0A4R6WF43"/>
<gene>
    <name evidence="2" type="ORF">A8950_3578</name>
</gene>
<sequence length="61" mass="6598">MSKGQKHSSREHKKPKQNKPKTLPIGTKGSNTTKPDAASGVKNKSGYIFRSGRCAHIGAYT</sequence>
<name>A0A4R6WF43_9PROT</name>
<feature type="compositionally biased region" description="Basic residues" evidence="1">
    <location>
        <begin position="1"/>
        <end position="19"/>
    </location>
</feature>
<evidence type="ECO:0000256" key="1">
    <source>
        <dbReference type="SAM" id="MobiDB-lite"/>
    </source>
</evidence>
<accession>A0A4R6WF43</accession>